<comment type="caution">
    <text evidence="1">The sequence shown here is derived from an EMBL/GenBank/DDBJ whole genome shotgun (WGS) entry which is preliminary data.</text>
</comment>
<dbReference type="RefSeq" id="WP_147256484.1">
    <property type="nucleotide sequence ID" value="NZ_VIWU01000001.1"/>
</dbReference>
<accession>A0A561SR07</accession>
<name>A0A561SR07_9PSEU</name>
<evidence type="ECO:0000313" key="2">
    <source>
        <dbReference type="Proteomes" id="UP000321261"/>
    </source>
</evidence>
<keyword evidence="2" id="KW-1185">Reference proteome</keyword>
<dbReference type="Proteomes" id="UP000321261">
    <property type="component" value="Unassembled WGS sequence"/>
</dbReference>
<dbReference type="EMBL" id="VIWU01000001">
    <property type="protein sequence ID" value="TWF77276.1"/>
    <property type="molecule type" value="Genomic_DNA"/>
</dbReference>
<proteinExistence type="predicted"/>
<reference evidence="1 2" key="1">
    <citation type="submission" date="2019-06" db="EMBL/GenBank/DDBJ databases">
        <title>Sequencing the genomes of 1000 actinobacteria strains.</title>
        <authorList>
            <person name="Klenk H.-P."/>
        </authorList>
    </citation>
    <scope>NUCLEOTIDE SEQUENCE [LARGE SCALE GENOMIC DNA]</scope>
    <source>
        <strain evidence="1 2">DSM 45671</strain>
    </source>
</reference>
<organism evidence="1 2">
    <name type="scientific">Pseudonocardia hierapolitana</name>
    <dbReference type="NCBI Taxonomy" id="1128676"/>
    <lineage>
        <taxon>Bacteria</taxon>
        <taxon>Bacillati</taxon>
        <taxon>Actinomycetota</taxon>
        <taxon>Actinomycetes</taxon>
        <taxon>Pseudonocardiales</taxon>
        <taxon>Pseudonocardiaceae</taxon>
        <taxon>Pseudonocardia</taxon>
    </lineage>
</organism>
<dbReference type="AlphaFoldDB" id="A0A561SR07"/>
<protein>
    <submittedName>
        <fullName evidence="1">Uncharacterized protein</fullName>
    </submittedName>
</protein>
<sequence length="93" mass="9989">MTRQLALPDVVLDRRDPAPINGRGRRPPAVRRWINIADPGDIIAIPRGLANYFDGIDTDLTTPVGVFNAHKAAGYLSCTTTAAALATLLGTHR</sequence>
<gene>
    <name evidence="1" type="ORF">FHX44_113181</name>
</gene>
<dbReference type="OrthoDB" id="3483116at2"/>
<evidence type="ECO:0000313" key="1">
    <source>
        <dbReference type="EMBL" id="TWF77276.1"/>
    </source>
</evidence>